<comment type="subcellular location">
    <subcellularLocation>
        <location evidence="1">Cell membrane</location>
        <topology evidence="1">Multi-pass membrane protein</topology>
    </subcellularLocation>
</comment>
<sequence>MKINDVILRAAAKIVVFIILTFAVYLFFSGHDGPGGGFVGGLMLGSALVLLLLAFDIETITRGLPIDLKIVAAVGALIVVGTGAAALIFDKPFLNMSSFKLHLPIFNQVKISTMTLFEAGVALAVFGVVVTIITSISKDV</sequence>
<feature type="domain" description="Na+/H+ antiporter MnhB subunit-related protein" evidence="8">
    <location>
        <begin position="7"/>
        <end position="131"/>
    </location>
</feature>
<feature type="transmembrane region" description="Helical" evidence="7">
    <location>
        <begin position="67"/>
        <end position="89"/>
    </location>
</feature>
<feature type="transmembrane region" description="Helical" evidence="7">
    <location>
        <begin position="34"/>
        <end position="55"/>
    </location>
</feature>
<keyword evidence="10" id="KW-1185">Reference proteome</keyword>
<organism evidence="9 10">
    <name type="scientific">Aciduricibacillus chroicocephali</name>
    <dbReference type="NCBI Taxonomy" id="3054939"/>
    <lineage>
        <taxon>Bacteria</taxon>
        <taxon>Bacillati</taxon>
        <taxon>Bacillota</taxon>
        <taxon>Bacilli</taxon>
        <taxon>Bacillales</taxon>
        <taxon>Bacillaceae</taxon>
        <taxon>Aciduricibacillus</taxon>
    </lineage>
</organism>
<keyword evidence="6 7" id="KW-0472">Membrane</keyword>
<name>A0ABY9KVP7_9BACI</name>
<accession>A0ABY9KVP7</accession>
<evidence type="ECO:0000256" key="6">
    <source>
        <dbReference type="ARBA" id="ARBA00023136"/>
    </source>
</evidence>
<keyword evidence="4 7" id="KW-0812">Transmembrane</keyword>
<proteinExistence type="inferred from homology"/>
<dbReference type="EMBL" id="CP129113">
    <property type="protein sequence ID" value="WLV24680.1"/>
    <property type="molecule type" value="Genomic_DNA"/>
</dbReference>
<feature type="transmembrane region" description="Helical" evidence="7">
    <location>
        <begin position="109"/>
        <end position="133"/>
    </location>
</feature>
<evidence type="ECO:0000256" key="1">
    <source>
        <dbReference type="ARBA" id="ARBA00004651"/>
    </source>
</evidence>
<evidence type="ECO:0000313" key="9">
    <source>
        <dbReference type="EMBL" id="WLV24680.1"/>
    </source>
</evidence>
<gene>
    <name evidence="9" type="ORF">QR721_13720</name>
</gene>
<dbReference type="PANTHER" id="PTHR33932:SF4">
    <property type="entry name" value="NA(+)_H(+) ANTIPORTER SUBUNIT B"/>
    <property type="match status" value="1"/>
</dbReference>
<keyword evidence="3" id="KW-1003">Cell membrane</keyword>
<dbReference type="Proteomes" id="UP001180087">
    <property type="component" value="Chromosome"/>
</dbReference>
<reference evidence="9" key="1">
    <citation type="submission" date="2023-06" db="EMBL/GenBank/DDBJ databases">
        <title>A Treasure from Seagulls: Isolation and Description of Aciduricobacillus qingdaonensis gen. nov., sp. nov., a Rare Obligately Uric Acid-utilizing Member in the Family Bacillaceae.</title>
        <authorList>
            <person name="Liu W."/>
            <person name="Wang B."/>
        </authorList>
    </citation>
    <scope>NUCLEOTIDE SEQUENCE</scope>
    <source>
        <strain evidence="9">44XB</strain>
    </source>
</reference>
<dbReference type="InterPro" id="IPR050622">
    <property type="entry name" value="CPA3_antiporter_subunitB"/>
</dbReference>
<evidence type="ECO:0000256" key="4">
    <source>
        <dbReference type="ARBA" id="ARBA00022692"/>
    </source>
</evidence>
<dbReference type="RefSeq" id="WP_348027956.1">
    <property type="nucleotide sequence ID" value="NZ_CP129113.1"/>
</dbReference>
<evidence type="ECO:0000256" key="7">
    <source>
        <dbReference type="SAM" id="Phobius"/>
    </source>
</evidence>
<dbReference type="NCBIfam" id="NF009223">
    <property type="entry name" value="PRK12573.1"/>
    <property type="match status" value="1"/>
</dbReference>
<evidence type="ECO:0000256" key="5">
    <source>
        <dbReference type="ARBA" id="ARBA00022989"/>
    </source>
</evidence>
<evidence type="ECO:0000256" key="3">
    <source>
        <dbReference type="ARBA" id="ARBA00022475"/>
    </source>
</evidence>
<feature type="transmembrane region" description="Helical" evidence="7">
    <location>
        <begin position="7"/>
        <end position="28"/>
    </location>
</feature>
<evidence type="ECO:0000259" key="8">
    <source>
        <dbReference type="Pfam" id="PF04039"/>
    </source>
</evidence>
<dbReference type="Pfam" id="PF04039">
    <property type="entry name" value="MnhB"/>
    <property type="match status" value="1"/>
</dbReference>
<comment type="similarity">
    <text evidence="2">Belongs to the CPA3 antiporters (TC 2.A.63) subunit B family.</text>
</comment>
<protein>
    <submittedName>
        <fullName evidence="9">Na(+)/H(+) antiporter subunit B</fullName>
    </submittedName>
</protein>
<dbReference type="PANTHER" id="PTHR33932">
    <property type="entry name" value="NA(+)/H(+) ANTIPORTER SUBUNIT B"/>
    <property type="match status" value="1"/>
</dbReference>
<evidence type="ECO:0000313" key="10">
    <source>
        <dbReference type="Proteomes" id="UP001180087"/>
    </source>
</evidence>
<dbReference type="InterPro" id="IPR007182">
    <property type="entry name" value="MnhB"/>
</dbReference>
<evidence type="ECO:0000256" key="2">
    <source>
        <dbReference type="ARBA" id="ARBA00009425"/>
    </source>
</evidence>
<keyword evidence="5 7" id="KW-1133">Transmembrane helix</keyword>